<dbReference type="EMBL" id="JBBNAF010000004">
    <property type="protein sequence ID" value="KAK9152282.1"/>
    <property type="molecule type" value="Genomic_DNA"/>
</dbReference>
<dbReference type="SUPFAM" id="SSF53254">
    <property type="entry name" value="Phosphoglycerate mutase-like"/>
    <property type="match status" value="1"/>
</dbReference>
<proteinExistence type="predicted"/>
<name>A0AAP0KJ35_9MAGN</name>
<organism evidence="2 3">
    <name type="scientific">Stephania yunnanensis</name>
    <dbReference type="NCBI Taxonomy" id="152371"/>
    <lineage>
        <taxon>Eukaryota</taxon>
        <taxon>Viridiplantae</taxon>
        <taxon>Streptophyta</taxon>
        <taxon>Embryophyta</taxon>
        <taxon>Tracheophyta</taxon>
        <taxon>Spermatophyta</taxon>
        <taxon>Magnoliopsida</taxon>
        <taxon>Ranunculales</taxon>
        <taxon>Menispermaceae</taxon>
        <taxon>Menispermoideae</taxon>
        <taxon>Cissampelideae</taxon>
        <taxon>Stephania</taxon>
    </lineage>
</organism>
<dbReference type="Gene3D" id="3.40.50.1240">
    <property type="entry name" value="Phosphoglycerate mutase-like"/>
    <property type="match status" value="1"/>
</dbReference>
<gene>
    <name evidence="2" type="ORF">Syun_010591</name>
</gene>
<dbReference type="InterPro" id="IPR013078">
    <property type="entry name" value="His_Pase_superF_clade-1"/>
</dbReference>
<dbReference type="Proteomes" id="UP001420932">
    <property type="component" value="Unassembled WGS sequence"/>
</dbReference>
<evidence type="ECO:0000256" key="1">
    <source>
        <dbReference type="SAM" id="MobiDB-lite"/>
    </source>
</evidence>
<feature type="region of interest" description="Disordered" evidence="1">
    <location>
        <begin position="45"/>
        <end position="68"/>
    </location>
</feature>
<dbReference type="PANTHER" id="PTHR47623">
    <property type="entry name" value="OS09G0287300 PROTEIN"/>
    <property type="match status" value="1"/>
</dbReference>
<dbReference type="CDD" id="cd07067">
    <property type="entry name" value="HP_PGM_like"/>
    <property type="match status" value="1"/>
</dbReference>
<keyword evidence="3" id="KW-1185">Reference proteome</keyword>
<evidence type="ECO:0000313" key="3">
    <source>
        <dbReference type="Proteomes" id="UP001420932"/>
    </source>
</evidence>
<comment type="caution">
    <text evidence="2">The sequence shown here is derived from an EMBL/GenBank/DDBJ whole genome shotgun (WGS) entry which is preliminary data.</text>
</comment>
<sequence length="253" mass="28183">MHMHKKKQTNNTTTTIAVQIKNNQQQQQQQQSLAARRLILLRHAHSSSQQQHPSLKDHDRPLTKAGRTDAAKVSKILQQMGWIPQLILSSDSARTRETLKIMQDHVHALLDAIVYFIPSFYSIAAMDGQTADHLQRVICEHARDPDIHTVILGGNLGWHECALMISSYLIHLRTCNYFLLDSLGQSFLEFCNSSSCAFDSTGLRRNKLCSSSAPPSVSTAKSVSEFLSEIAPPATALVCSELLLLQCFFPAGF</sequence>
<protein>
    <submittedName>
        <fullName evidence="2">Uncharacterized protein</fullName>
    </submittedName>
</protein>
<dbReference type="Pfam" id="PF00300">
    <property type="entry name" value="His_Phos_1"/>
    <property type="match status" value="1"/>
</dbReference>
<dbReference type="PANTHER" id="PTHR47623:SF1">
    <property type="entry name" value="OS09G0287300 PROTEIN"/>
    <property type="match status" value="1"/>
</dbReference>
<accession>A0AAP0KJ35</accession>
<evidence type="ECO:0000313" key="2">
    <source>
        <dbReference type="EMBL" id="KAK9152282.1"/>
    </source>
</evidence>
<dbReference type="InterPro" id="IPR029033">
    <property type="entry name" value="His_PPase_superfam"/>
</dbReference>
<feature type="compositionally biased region" description="Basic and acidic residues" evidence="1">
    <location>
        <begin position="54"/>
        <end position="68"/>
    </location>
</feature>
<reference evidence="2 3" key="1">
    <citation type="submission" date="2024-01" db="EMBL/GenBank/DDBJ databases">
        <title>Genome assemblies of Stephania.</title>
        <authorList>
            <person name="Yang L."/>
        </authorList>
    </citation>
    <scope>NUCLEOTIDE SEQUENCE [LARGE SCALE GENOMIC DNA]</scope>
    <source>
        <strain evidence="2">YNDBR</strain>
        <tissue evidence="2">Leaf</tissue>
    </source>
</reference>
<dbReference type="AlphaFoldDB" id="A0AAP0KJ35"/>